<organism evidence="1 2">
    <name type="scientific">Arcanobacterium hippocoleae</name>
    <dbReference type="NCBI Taxonomy" id="149017"/>
    <lineage>
        <taxon>Bacteria</taxon>
        <taxon>Bacillati</taxon>
        <taxon>Actinomycetota</taxon>
        <taxon>Actinomycetes</taxon>
        <taxon>Actinomycetales</taxon>
        <taxon>Actinomycetaceae</taxon>
        <taxon>Arcanobacterium</taxon>
    </lineage>
</organism>
<keyword evidence="2" id="KW-1185">Reference proteome</keyword>
<accession>A0ABU1T1K6</accession>
<dbReference type="EMBL" id="JAVDUJ010000001">
    <property type="protein sequence ID" value="MDR6939250.1"/>
    <property type="molecule type" value="Genomic_DNA"/>
</dbReference>
<gene>
    <name evidence="1" type="ORF">J2S36_000793</name>
</gene>
<evidence type="ECO:0000313" key="2">
    <source>
        <dbReference type="Proteomes" id="UP001266099"/>
    </source>
</evidence>
<protein>
    <submittedName>
        <fullName evidence="1">Uncharacterized protein</fullName>
    </submittedName>
</protein>
<dbReference type="RefSeq" id="WP_309955792.1">
    <property type="nucleotide sequence ID" value="NZ_JAVDUJ010000001.1"/>
</dbReference>
<proteinExistence type="predicted"/>
<evidence type="ECO:0000313" key="1">
    <source>
        <dbReference type="EMBL" id="MDR6939250.1"/>
    </source>
</evidence>
<comment type="caution">
    <text evidence="1">The sequence shown here is derived from an EMBL/GenBank/DDBJ whole genome shotgun (WGS) entry which is preliminary data.</text>
</comment>
<name>A0ABU1T1K6_9ACTO</name>
<reference evidence="1 2" key="1">
    <citation type="submission" date="2023-07" db="EMBL/GenBank/DDBJ databases">
        <title>Sequencing the genomes of 1000 actinobacteria strains.</title>
        <authorList>
            <person name="Klenk H.-P."/>
        </authorList>
    </citation>
    <scope>NUCLEOTIDE SEQUENCE [LARGE SCALE GENOMIC DNA]</scope>
    <source>
        <strain evidence="1 2">DSM 15539</strain>
    </source>
</reference>
<sequence length="79" mass="8371">METLSLSVFKQLLRQAEEKSEGDLPVLVRLPDGEHGCVSGMRPLLILNSDGDGDLKEVGLPSALIALVVECVRVEGGGL</sequence>
<dbReference type="Proteomes" id="UP001266099">
    <property type="component" value="Unassembled WGS sequence"/>
</dbReference>